<reference evidence="4 5" key="1">
    <citation type="journal article" date="2019" name="Int. J. Syst. Evol. Microbiol.">
        <title>The Global Catalogue of Microorganisms (GCM) 10K type strain sequencing project: providing services to taxonomists for standard genome sequencing and annotation.</title>
        <authorList>
            <consortium name="The Broad Institute Genomics Platform"/>
            <consortium name="The Broad Institute Genome Sequencing Center for Infectious Disease"/>
            <person name="Wu L."/>
            <person name="Ma J."/>
        </authorList>
    </citation>
    <scope>NUCLEOTIDE SEQUENCE [LARGE SCALE GENOMIC DNA]</scope>
    <source>
        <strain evidence="4 5">JCM 14162</strain>
    </source>
</reference>
<organism evidence="4 5">
    <name type="scientific">Parasphingorhabdus litoris</name>
    <dbReference type="NCBI Taxonomy" id="394733"/>
    <lineage>
        <taxon>Bacteria</taxon>
        <taxon>Pseudomonadati</taxon>
        <taxon>Pseudomonadota</taxon>
        <taxon>Alphaproteobacteria</taxon>
        <taxon>Sphingomonadales</taxon>
        <taxon>Sphingomonadaceae</taxon>
        <taxon>Parasphingorhabdus</taxon>
    </lineage>
</organism>
<sequence length="195" mass="21375">MQEKKAISNAKRTEKTRKLLIKAGKKLFVEKGFAATSTPEIVKAAGVTRGALYHHFSDKKDLFRAVVEQDCEAVGIEINRESEDADSLIDMLKTGSSAFVKAITSQGRARTILIEGPSVLGQKELLEIEDQFTRLSLRQGLESALKHRAIKPLALQPLVELVSSMLDGAALKVEAGFDFEEIEPIVHAFIDGLAE</sequence>
<comment type="caution">
    <text evidence="4">The sequence shown here is derived from an EMBL/GenBank/DDBJ whole genome shotgun (WGS) entry which is preliminary data.</text>
</comment>
<accession>A0ABN1ADJ1</accession>
<proteinExistence type="predicted"/>
<dbReference type="PRINTS" id="PR00455">
    <property type="entry name" value="HTHTETR"/>
</dbReference>
<dbReference type="Pfam" id="PF21351">
    <property type="entry name" value="TetR_C_41"/>
    <property type="match status" value="1"/>
</dbReference>
<dbReference type="PROSITE" id="PS01081">
    <property type="entry name" value="HTH_TETR_1"/>
    <property type="match status" value="1"/>
</dbReference>
<dbReference type="InterPro" id="IPR023772">
    <property type="entry name" value="DNA-bd_HTH_TetR-type_CS"/>
</dbReference>
<evidence type="ECO:0000313" key="5">
    <source>
        <dbReference type="Proteomes" id="UP001500713"/>
    </source>
</evidence>
<feature type="DNA-binding region" description="H-T-H motif" evidence="2">
    <location>
        <begin position="37"/>
        <end position="56"/>
    </location>
</feature>
<feature type="domain" description="HTH tetR-type" evidence="3">
    <location>
        <begin position="14"/>
        <end position="74"/>
    </location>
</feature>
<dbReference type="PANTHER" id="PTHR43479">
    <property type="entry name" value="ACREF/ENVCD OPERON REPRESSOR-RELATED"/>
    <property type="match status" value="1"/>
</dbReference>
<dbReference type="InterPro" id="IPR009057">
    <property type="entry name" value="Homeodomain-like_sf"/>
</dbReference>
<evidence type="ECO:0000256" key="1">
    <source>
        <dbReference type="ARBA" id="ARBA00023125"/>
    </source>
</evidence>
<keyword evidence="5" id="KW-1185">Reference proteome</keyword>
<dbReference type="InterPro" id="IPR001647">
    <property type="entry name" value="HTH_TetR"/>
</dbReference>
<dbReference type="PROSITE" id="PS50977">
    <property type="entry name" value="HTH_TETR_2"/>
    <property type="match status" value="1"/>
</dbReference>
<dbReference type="InterPro" id="IPR050624">
    <property type="entry name" value="HTH-type_Tx_Regulator"/>
</dbReference>
<gene>
    <name evidence="4" type="ORF">GCM10009096_13940</name>
</gene>
<evidence type="ECO:0000256" key="2">
    <source>
        <dbReference type="PROSITE-ProRule" id="PRU00335"/>
    </source>
</evidence>
<dbReference type="InterPro" id="IPR049484">
    <property type="entry name" value="Rv0078-like_C"/>
</dbReference>
<dbReference type="SUPFAM" id="SSF46689">
    <property type="entry name" value="Homeodomain-like"/>
    <property type="match status" value="1"/>
</dbReference>
<dbReference type="RefSeq" id="WP_229956082.1">
    <property type="nucleotide sequence ID" value="NZ_BAAAEM010000002.1"/>
</dbReference>
<dbReference type="Pfam" id="PF00440">
    <property type="entry name" value="TetR_N"/>
    <property type="match status" value="1"/>
</dbReference>
<name>A0ABN1ADJ1_9SPHN</name>
<dbReference type="PANTHER" id="PTHR43479:SF11">
    <property type="entry name" value="ACREF_ENVCD OPERON REPRESSOR-RELATED"/>
    <property type="match status" value="1"/>
</dbReference>
<dbReference type="EMBL" id="BAAAEM010000002">
    <property type="protein sequence ID" value="GAA0473759.1"/>
    <property type="molecule type" value="Genomic_DNA"/>
</dbReference>
<keyword evidence="1 2" id="KW-0238">DNA-binding</keyword>
<evidence type="ECO:0000313" key="4">
    <source>
        <dbReference type="EMBL" id="GAA0473759.1"/>
    </source>
</evidence>
<dbReference type="Proteomes" id="UP001500713">
    <property type="component" value="Unassembled WGS sequence"/>
</dbReference>
<dbReference type="Gene3D" id="1.10.357.10">
    <property type="entry name" value="Tetracycline Repressor, domain 2"/>
    <property type="match status" value="1"/>
</dbReference>
<evidence type="ECO:0000259" key="3">
    <source>
        <dbReference type="PROSITE" id="PS50977"/>
    </source>
</evidence>
<protein>
    <submittedName>
        <fullName evidence="4">TetR/AcrR family transcriptional regulator</fullName>
    </submittedName>
</protein>